<evidence type="ECO:0000256" key="6">
    <source>
        <dbReference type="ARBA" id="ARBA00022946"/>
    </source>
</evidence>
<feature type="transmembrane region" description="Helical" evidence="10">
    <location>
        <begin position="148"/>
        <end position="165"/>
    </location>
</feature>
<gene>
    <name evidence="11" type="ORF">MAR_015529</name>
</gene>
<dbReference type="InterPro" id="IPR007992">
    <property type="entry name" value="CybS"/>
</dbReference>
<evidence type="ECO:0000256" key="9">
    <source>
        <dbReference type="ARBA" id="ARBA00023136"/>
    </source>
</evidence>
<evidence type="ECO:0000256" key="10">
    <source>
        <dbReference type="RuleBase" id="RU364031"/>
    </source>
</evidence>
<keyword evidence="8 10" id="KW-0496">Mitochondrion</keyword>
<dbReference type="PANTHER" id="PTHR13337:SF2">
    <property type="entry name" value="SUCCINATE DEHYDROGENASE [UBIQUINONE] CYTOCHROME B SMALL SUBUNIT, MITOCHONDRIAL"/>
    <property type="match status" value="1"/>
</dbReference>
<evidence type="ECO:0000256" key="7">
    <source>
        <dbReference type="ARBA" id="ARBA00022989"/>
    </source>
</evidence>
<dbReference type="InterPro" id="IPR034804">
    <property type="entry name" value="SQR/QFR_C/D"/>
</dbReference>
<proteinExistence type="inferred from homology"/>
<evidence type="ECO:0000256" key="2">
    <source>
        <dbReference type="ARBA" id="ARBA00007294"/>
    </source>
</evidence>
<dbReference type="Pfam" id="PF05328">
    <property type="entry name" value="CybS"/>
    <property type="match status" value="1"/>
</dbReference>
<keyword evidence="10" id="KW-0249">Electron transport</keyword>
<keyword evidence="6 10" id="KW-0809">Transit peptide</keyword>
<organism evidence="11 12">
    <name type="scientific">Mya arenaria</name>
    <name type="common">Soft-shell clam</name>
    <dbReference type="NCBI Taxonomy" id="6604"/>
    <lineage>
        <taxon>Eukaryota</taxon>
        <taxon>Metazoa</taxon>
        <taxon>Spiralia</taxon>
        <taxon>Lophotrochozoa</taxon>
        <taxon>Mollusca</taxon>
        <taxon>Bivalvia</taxon>
        <taxon>Autobranchia</taxon>
        <taxon>Heteroconchia</taxon>
        <taxon>Euheterodonta</taxon>
        <taxon>Imparidentia</taxon>
        <taxon>Neoheterodontei</taxon>
        <taxon>Myida</taxon>
        <taxon>Myoidea</taxon>
        <taxon>Myidae</taxon>
        <taxon>Mya</taxon>
    </lineage>
</organism>
<keyword evidence="10" id="KW-0816">Tricarboxylic acid cycle</keyword>
<keyword evidence="7 10" id="KW-1133">Transmembrane helix</keyword>
<keyword evidence="9 10" id="KW-0472">Membrane</keyword>
<dbReference type="EMBL" id="CP111023">
    <property type="protein sequence ID" value="WAR21555.1"/>
    <property type="molecule type" value="Genomic_DNA"/>
</dbReference>
<name>A0ABY7FHK2_MYAAR</name>
<evidence type="ECO:0000313" key="12">
    <source>
        <dbReference type="Proteomes" id="UP001164746"/>
    </source>
</evidence>
<comment type="caution">
    <text evidence="10">Lacks conserved residue(s) required for the propagation of feature annotation.</text>
</comment>
<comment type="function">
    <text evidence="10">Membrane-anchoring subunit of succinate dehydrogenase (SDH) that is involved in complex II of the mitochondrial electron transport chain and is responsible for transferring electrons from succinate to ubiquinone (coenzyme Q).</text>
</comment>
<keyword evidence="12" id="KW-1185">Reference proteome</keyword>
<evidence type="ECO:0000256" key="8">
    <source>
        <dbReference type="ARBA" id="ARBA00023128"/>
    </source>
</evidence>
<evidence type="ECO:0000256" key="5">
    <source>
        <dbReference type="ARBA" id="ARBA00022792"/>
    </source>
</evidence>
<keyword evidence="10" id="KW-0408">Iron</keyword>
<accession>A0ABY7FHK2</accession>
<keyword evidence="3 10" id="KW-0813">Transport</keyword>
<dbReference type="CDD" id="cd03496">
    <property type="entry name" value="SQR_TypeC_CybS"/>
    <property type="match status" value="1"/>
</dbReference>
<keyword evidence="5 10" id="KW-0999">Mitochondrion inner membrane</keyword>
<dbReference type="Proteomes" id="UP001164746">
    <property type="component" value="Chromosome 12"/>
</dbReference>
<evidence type="ECO:0000256" key="3">
    <source>
        <dbReference type="ARBA" id="ARBA00022448"/>
    </source>
</evidence>
<keyword evidence="10" id="KW-0479">Metal-binding</keyword>
<protein>
    <recommendedName>
        <fullName evidence="10">Succinate dehydrogenase [ubiquinone] cytochrome b small subunit</fullName>
    </recommendedName>
</protein>
<evidence type="ECO:0000256" key="1">
    <source>
        <dbReference type="ARBA" id="ARBA00004448"/>
    </source>
</evidence>
<comment type="subcellular location">
    <subcellularLocation>
        <location evidence="1 10">Mitochondrion inner membrane</location>
        <topology evidence="1 10">Multi-pass membrane protein</topology>
    </subcellularLocation>
</comment>
<dbReference type="Gene3D" id="1.20.1300.10">
    <property type="entry name" value="Fumarate reductase/succinate dehydrogenase, transmembrane subunit"/>
    <property type="match status" value="1"/>
</dbReference>
<reference evidence="11" key="1">
    <citation type="submission" date="2022-11" db="EMBL/GenBank/DDBJ databases">
        <title>Centuries of genome instability and evolution in soft-shell clam transmissible cancer (bioRxiv).</title>
        <authorList>
            <person name="Hart S.F.M."/>
            <person name="Yonemitsu M.A."/>
            <person name="Giersch R.M."/>
            <person name="Beal B.F."/>
            <person name="Arriagada G."/>
            <person name="Davis B.W."/>
            <person name="Ostrander E.A."/>
            <person name="Goff S.P."/>
            <person name="Metzger M.J."/>
        </authorList>
    </citation>
    <scope>NUCLEOTIDE SEQUENCE</scope>
    <source>
        <strain evidence="11">MELC-2E11</strain>
        <tissue evidence="11">Siphon/mantle</tissue>
    </source>
</reference>
<evidence type="ECO:0000256" key="4">
    <source>
        <dbReference type="ARBA" id="ARBA00022692"/>
    </source>
</evidence>
<keyword evidence="4 10" id="KW-0812">Transmembrane</keyword>
<sequence length="240" mass="27524">MHRQGTSTRQSRRQRRVVSMTFTFTEKRREDGIFGTFSLSRSSVPSKTICLTPAAASSIPVPEYFRARRGPYTPEEKQGKHMMFASTHWKVERVLAVSMIAIMPSAFFFQGPVMDFVFTTSIFMHAFWAFDHVMSDYVQKFFPPVHKIWYLISIVAFAGLMNFNYNDVGVTTAIAMLWKLPITNAVKIFPLKETRGKVGGTGVTVFYRRRLVAKSEAQARQCSIEGDSWQSQRHRRDSVL</sequence>
<comment type="similarity">
    <text evidence="2 10">Belongs to the CybS family.</text>
</comment>
<evidence type="ECO:0000313" key="11">
    <source>
        <dbReference type="EMBL" id="WAR21555.1"/>
    </source>
</evidence>
<keyword evidence="10" id="KW-0349">Heme</keyword>
<dbReference type="PANTHER" id="PTHR13337">
    <property type="entry name" value="SUCCINATE DEHYDROGENASE"/>
    <property type="match status" value="1"/>
</dbReference>
<feature type="transmembrane region" description="Helical" evidence="10">
    <location>
        <begin position="107"/>
        <end position="128"/>
    </location>
</feature>